<reference evidence="2 3" key="1">
    <citation type="submission" date="2015-08" db="EMBL/GenBank/DDBJ databases">
        <title>Genome sequencing of Penicillium nordicum.</title>
        <authorList>
            <person name="Nguyen H.D."/>
            <person name="Seifert K.A."/>
        </authorList>
    </citation>
    <scope>NUCLEOTIDE SEQUENCE [LARGE SCALE GENOMIC DNA]</scope>
    <source>
        <strain evidence="2 3">DAOMC 185683</strain>
    </source>
</reference>
<dbReference type="AlphaFoldDB" id="A0A0M8NSP6"/>
<organism evidence="2 3">
    <name type="scientific">Penicillium nordicum</name>
    <dbReference type="NCBI Taxonomy" id="229535"/>
    <lineage>
        <taxon>Eukaryota</taxon>
        <taxon>Fungi</taxon>
        <taxon>Dikarya</taxon>
        <taxon>Ascomycota</taxon>
        <taxon>Pezizomycotina</taxon>
        <taxon>Eurotiomycetes</taxon>
        <taxon>Eurotiomycetidae</taxon>
        <taxon>Eurotiales</taxon>
        <taxon>Aspergillaceae</taxon>
        <taxon>Penicillium</taxon>
    </lineage>
</organism>
<protein>
    <submittedName>
        <fullName evidence="2">Uncharacterized protein</fullName>
    </submittedName>
</protein>
<sequence length="75" mass="8613">MKLLDCIQARHPGIWRYLVCYLLSLPLFLFSLSLFSSLLFRPSALRQILPCCFSISESQLRRISISFNPGPYTSS</sequence>
<accession>A0A0M8NSP6</accession>
<feature type="transmembrane region" description="Helical" evidence="1">
    <location>
        <begin position="14"/>
        <end position="40"/>
    </location>
</feature>
<dbReference type="EMBL" id="LHQQ01000445">
    <property type="protein sequence ID" value="KOS36497.1"/>
    <property type="molecule type" value="Genomic_DNA"/>
</dbReference>
<keyword evidence="1" id="KW-1133">Transmembrane helix</keyword>
<evidence type="ECO:0000313" key="2">
    <source>
        <dbReference type="EMBL" id="KOS36497.1"/>
    </source>
</evidence>
<gene>
    <name evidence="2" type="ORF">ACN38_g12761</name>
</gene>
<evidence type="ECO:0000256" key="1">
    <source>
        <dbReference type="SAM" id="Phobius"/>
    </source>
</evidence>
<evidence type="ECO:0000313" key="3">
    <source>
        <dbReference type="Proteomes" id="UP000037696"/>
    </source>
</evidence>
<dbReference type="Proteomes" id="UP000037696">
    <property type="component" value="Unassembled WGS sequence"/>
</dbReference>
<comment type="caution">
    <text evidence="2">The sequence shown here is derived from an EMBL/GenBank/DDBJ whole genome shotgun (WGS) entry which is preliminary data.</text>
</comment>
<proteinExistence type="predicted"/>
<keyword evidence="3" id="KW-1185">Reference proteome</keyword>
<keyword evidence="1" id="KW-0472">Membrane</keyword>
<keyword evidence="1" id="KW-0812">Transmembrane</keyword>
<name>A0A0M8NSP6_9EURO</name>